<reference evidence="1 2" key="1">
    <citation type="journal article" date="2012" name="Gene">
        <title>Sequence of Leptospira santarosai serovar Shermani genome and prediction of virulence-associated genes.</title>
        <authorList>
            <person name="Chou L.F."/>
            <person name="Chen Y.T."/>
            <person name="Lu C.W."/>
            <person name="Ko Y.C."/>
            <person name="Tang C.Y."/>
            <person name="Pan M.J."/>
            <person name="Tian Y.C."/>
            <person name="Chiu C.H."/>
            <person name="Hung C.C."/>
            <person name="Yang C.W."/>
        </authorList>
    </citation>
    <scope>NUCLEOTIDE SEQUENCE [LARGE SCALE GENOMIC DNA]</scope>
    <source>
        <strain evidence="1">LT 821</strain>
    </source>
</reference>
<sequence length="30" mass="3593">MIQKQDLNFQFVSLLFTNFVFSLKKNVKKS</sequence>
<protein>
    <submittedName>
        <fullName evidence="1">Uncharacterized protein</fullName>
    </submittedName>
</protein>
<name>K8Y3L7_9LEPT</name>
<dbReference type="EMBL" id="CP006694">
    <property type="protein sequence ID" value="EKT85302.1"/>
    <property type="molecule type" value="Genomic_DNA"/>
</dbReference>
<evidence type="ECO:0000313" key="1">
    <source>
        <dbReference type="EMBL" id="EKT85302.1"/>
    </source>
</evidence>
<organism evidence="1 2">
    <name type="scientific">Leptospira santarosai serovar Shermani str. LT 821</name>
    <dbReference type="NCBI Taxonomy" id="758847"/>
    <lineage>
        <taxon>Bacteria</taxon>
        <taxon>Pseudomonadati</taxon>
        <taxon>Spirochaetota</taxon>
        <taxon>Spirochaetia</taxon>
        <taxon>Leptospirales</taxon>
        <taxon>Leptospiraceae</taxon>
        <taxon>Leptospira</taxon>
    </lineage>
</organism>
<gene>
    <name evidence="1" type="ORF">LSS_18274</name>
</gene>
<dbReference type="Proteomes" id="UP000035800">
    <property type="component" value="Chromosome I"/>
</dbReference>
<dbReference type="AlphaFoldDB" id="K8Y3L7"/>
<reference evidence="1 2" key="2">
    <citation type="journal article" date="2014" name="Emerg. Microbes Infect.">
        <title>Potential impact on kidney infection: a whole-genome analysis of Leptospira santarosai serovar Shermani.</title>
        <authorList>
            <person name="Chou L.F."/>
            <person name="Chen T.W."/>
            <person name="Ko Y.C."/>
            <person name="Pan M.J."/>
            <person name="Tian Y.C."/>
            <person name="Chiu C.H."/>
            <person name="Tang P."/>
            <person name="Hung C.C."/>
            <person name="Yang C.W."/>
        </authorList>
    </citation>
    <scope>NUCLEOTIDE SEQUENCE</scope>
    <source>
        <strain evidence="1 2">LT 821</strain>
    </source>
</reference>
<dbReference type="KEGG" id="lst:LSS_18274"/>
<accession>K8Y3L7</accession>
<dbReference type="STRING" id="758847.LSS_18274"/>
<proteinExistence type="predicted"/>
<evidence type="ECO:0000313" key="2">
    <source>
        <dbReference type="Proteomes" id="UP000035800"/>
    </source>
</evidence>